<dbReference type="SUPFAM" id="SSF50814">
    <property type="entry name" value="Lipocalins"/>
    <property type="match status" value="1"/>
</dbReference>
<proteinExistence type="predicted"/>
<dbReference type="Gene3D" id="2.40.128.20">
    <property type="match status" value="1"/>
</dbReference>
<dbReference type="CDD" id="cd00742">
    <property type="entry name" value="FABP"/>
    <property type="match status" value="1"/>
</dbReference>
<evidence type="ECO:0000313" key="1">
    <source>
        <dbReference type="EMBL" id="SOQ40535.1"/>
    </source>
</evidence>
<dbReference type="EMBL" id="ODYU01002697">
    <property type="protein sequence ID" value="SOQ40535.1"/>
    <property type="molecule type" value="Genomic_DNA"/>
</dbReference>
<gene>
    <name evidence="1" type="ORF">SFRICE_035400</name>
</gene>
<accession>A0A2H1VI72</accession>
<organism evidence="1">
    <name type="scientific">Spodoptera frugiperda</name>
    <name type="common">Fall armyworm</name>
    <dbReference type="NCBI Taxonomy" id="7108"/>
    <lineage>
        <taxon>Eukaryota</taxon>
        <taxon>Metazoa</taxon>
        <taxon>Ecdysozoa</taxon>
        <taxon>Arthropoda</taxon>
        <taxon>Hexapoda</taxon>
        <taxon>Insecta</taxon>
        <taxon>Pterygota</taxon>
        <taxon>Neoptera</taxon>
        <taxon>Endopterygota</taxon>
        <taxon>Lepidoptera</taxon>
        <taxon>Glossata</taxon>
        <taxon>Ditrysia</taxon>
        <taxon>Noctuoidea</taxon>
        <taxon>Noctuidae</taxon>
        <taxon>Amphipyrinae</taxon>
        <taxon>Spodoptera</taxon>
    </lineage>
</organism>
<dbReference type="AlphaFoldDB" id="A0A2H1VI72"/>
<sequence length="137" mass="16110">MSFSGKKFRRVRSENIEEIVNATSTDERVIQMLTSNAPIFSFTRIDEDRFNFTLHMPNRTMTHDFKLGEEHEMERRDGSKVRVTYTLEGDNVLKQVIIPKDGRVAYFRRDFGEKEAKMTITMEGTDIKATVYYEQIE</sequence>
<protein>
    <submittedName>
        <fullName evidence="1">SFRICE_035400</fullName>
    </submittedName>
</protein>
<reference evidence="1" key="1">
    <citation type="submission" date="2016-07" db="EMBL/GenBank/DDBJ databases">
        <authorList>
            <person name="Bretaudeau A."/>
        </authorList>
    </citation>
    <scope>NUCLEOTIDE SEQUENCE</scope>
    <source>
        <strain evidence="1">Rice</strain>
        <tissue evidence="1">Whole body</tissue>
    </source>
</reference>
<dbReference type="InterPro" id="IPR012674">
    <property type="entry name" value="Calycin"/>
</dbReference>
<name>A0A2H1VI72_SPOFR</name>